<dbReference type="EMBL" id="ARQD01000002">
    <property type="protein sequence ID" value="KIX85284.1"/>
    <property type="molecule type" value="Genomic_DNA"/>
</dbReference>
<dbReference type="GO" id="GO:0003735">
    <property type="term" value="F:structural constituent of ribosome"/>
    <property type="evidence" value="ECO:0007669"/>
    <property type="project" value="InterPro"/>
</dbReference>
<dbReference type="InterPro" id="IPR023798">
    <property type="entry name" value="Ribosomal_uS7_dom"/>
</dbReference>
<sequence>MPRRRKEGVSFVRPISPDPRYGSELIEKFINVIMWRGKKNAARTIMYDAIDLLIKKSNGDKEKALAMLDRAFEQVIPLVEVRARRVGGSVYQIPTEVNRNRARALGMRWLIAAAKVRSNKTMGGRLGEEILEASQGRGGAVKKRTDVHKMAESNRAFSHYSW</sequence>
<keyword evidence="2 6" id="KW-0699">rRNA-binding</keyword>
<dbReference type="GO" id="GO:0000049">
    <property type="term" value="F:tRNA binding"/>
    <property type="evidence" value="ECO:0007669"/>
    <property type="project" value="UniProtKB-UniRule"/>
</dbReference>
<comment type="subunit">
    <text evidence="6">Part of the 30S ribosomal subunit. Contacts proteins S9 and S11.</text>
</comment>
<keyword evidence="10" id="KW-1185">Reference proteome</keyword>
<dbReference type="InterPro" id="IPR020606">
    <property type="entry name" value="Ribosomal_uS7_CS"/>
</dbReference>
<proteinExistence type="inferred from homology"/>
<dbReference type="Pfam" id="PF00177">
    <property type="entry name" value="Ribosomal_S7"/>
    <property type="match status" value="1"/>
</dbReference>
<dbReference type="AlphaFoldDB" id="A0A0D2GPK7"/>
<comment type="caution">
    <text evidence="9">The sequence shown here is derived from an EMBL/GenBank/DDBJ whole genome shotgun (WGS) entry which is preliminary data.</text>
</comment>
<reference evidence="9 10" key="1">
    <citation type="journal article" date="2013" name="Proc. Natl. Acad. Sci. U.S.A.">
        <title>Candidate phylum TM6 genome recovered from a hospital sink biofilm provides genomic insights into this uncultivated phylum.</title>
        <authorList>
            <person name="McLean J.S."/>
            <person name="Lombardo M.J."/>
            <person name="Badger J.H."/>
            <person name="Edlund A."/>
            <person name="Novotny M."/>
            <person name="Yee-Greenbaum J."/>
            <person name="Vyahhi N."/>
            <person name="Hall A.P."/>
            <person name="Yang Y."/>
            <person name="Dupont C.L."/>
            <person name="Ziegler M.G."/>
            <person name="Chitsaz H."/>
            <person name="Allen A.E."/>
            <person name="Yooseph S."/>
            <person name="Tesler G."/>
            <person name="Pevzner P.A."/>
            <person name="Friedman R.M."/>
            <person name="Nealson K.H."/>
            <person name="Venter J.C."/>
            <person name="Lasken R.S."/>
        </authorList>
    </citation>
    <scope>NUCLEOTIDE SEQUENCE [LARGE SCALE GENOMIC DNA]</scope>
    <source>
        <strain evidence="9 10">TM6SC1</strain>
    </source>
</reference>
<dbReference type="InterPro" id="IPR005717">
    <property type="entry name" value="Ribosomal_uS7_bac/org-type"/>
</dbReference>
<keyword evidence="3 6" id="KW-0694">RNA-binding</keyword>
<dbReference type="GO" id="GO:0019843">
    <property type="term" value="F:rRNA binding"/>
    <property type="evidence" value="ECO:0007669"/>
    <property type="project" value="UniProtKB-UniRule"/>
</dbReference>
<dbReference type="NCBIfam" id="TIGR01029">
    <property type="entry name" value="rpsG_bact"/>
    <property type="match status" value="1"/>
</dbReference>
<dbReference type="PANTHER" id="PTHR11205">
    <property type="entry name" value="RIBOSOMAL PROTEIN S7"/>
    <property type="match status" value="1"/>
</dbReference>
<evidence type="ECO:0000256" key="2">
    <source>
        <dbReference type="ARBA" id="ARBA00022730"/>
    </source>
</evidence>
<accession>A0A0D2GPK7</accession>
<comment type="similarity">
    <text evidence="1 6 7">Belongs to the universal ribosomal protein uS7 family.</text>
</comment>
<dbReference type="HAMAP" id="MF_00480_B">
    <property type="entry name" value="Ribosomal_uS7_B"/>
    <property type="match status" value="1"/>
</dbReference>
<organism evidence="9 10">
    <name type="scientific">candidate division TM6 bacterium JCVI TM6SC1</name>
    <dbReference type="NCBI Taxonomy" id="1306947"/>
    <lineage>
        <taxon>Bacteria</taxon>
        <taxon>Candidatus Babelota</taxon>
        <taxon>Vermiphilus</taxon>
    </lineage>
</organism>
<dbReference type="eggNOG" id="COG0049">
    <property type="taxonomic scope" value="Bacteria"/>
</dbReference>
<dbReference type="STRING" id="1306947.J120_03175"/>
<comment type="function">
    <text evidence="6">One of the primary rRNA binding proteins, it binds directly to 16S rRNA where it nucleates assembly of the head domain of the 30S subunit. Is located at the subunit interface close to the decoding center, probably blocks exit of the E-site tRNA.</text>
</comment>
<evidence type="ECO:0000256" key="6">
    <source>
        <dbReference type="HAMAP-Rule" id="MF_00480"/>
    </source>
</evidence>
<evidence type="ECO:0000256" key="4">
    <source>
        <dbReference type="ARBA" id="ARBA00022980"/>
    </source>
</evidence>
<keyword evidence="4 6" id="KW-0689">Ribosomal protein</keyword>
<dbReference type="InterPro" id="IPR036823">
    <property type="entry name" value="Ribosomal_uS7_dom_sf"/>
</dbReference>
<evidence type="ECO:0000256" key="1">
    <source>
        <dbReference type="ARBA" id="ARBA00007151"/>
    </source>
</evidence>
<keyword evidence="6" id="KW-0820">tRNA-binding</keyword>
<dbReference type="PROSITE" id="PS00052">
    <property type="entry name" value="RIBOSOMAL_S7"/>
    <property type="match status" value="1"/>
</dbReference>
<dbReference type="Proteomes" id="UP000032214">
    <property type="component" value="Unassembled WGS sequence"/>
</dbReference>
<dbReference type="Gene3D" id="1.10.455.10">
    <property type="entry name" value="Ribosomal protein S7 domain"/>
    <property type="match status" value="1"/>
</dbReference>
<dbReference type="GO" id="GO:0015935">
    <property type="term" value="C:small ribosomal subunit"/>
    <property type="evidence" value="ECO:0007669"/>
    <property type="project" value="InterPro"/>
</dbReference>
<keyword evidence="5 6" id="KW-0687">Ribonucleoprotein</keyword>
<evidence type="ECO:0000313" key="9">
    <source>
        <dbReference type="EMBL" id="KIX85284.1"/>
    </source>
</evidence>
<protein>
    <recommendedName>
        <fullName evidence="6">Small ribosomal subunit protein uS7</fullName>
    </recommendedName>
</protein>
<feature type="domain" description="Small ribosomal subunit protein uS7" evidence="8">
    <location>
        <begin position="11"/>
        <end position="155"/>
    </location>
</feature>
<dbReference type="GO" id="GO:0006412">
    <property type="term" value="P:translation"/>
    <property type="evidence" value="ECO:0007669"/>
    <property type="project" value="UniProtKB-UniRule"/>
</dbReference>
<name>A0A0D2GPK7_9BACT</name>
<evidence type="ECO:0000256" key="5">
    <source>
        <dbReference type="ARBA" id="ARBA00023274"/>
    </source>
</evidence>
<evidence type="ECO:0000256" key="3">
    <source>
        <dbReference type="ARBA" id="ARBA00022884"/>
    </source>
</evidence>
<evidence type="ECO:0000256" key="7">
    <source>
        <dbReference type="RuleBase" id="RU003619"/>
    </source>
</evidence>
<evidence type="ECO:0000313" key="10">
    <source>
        <dbReference type="Proteomes" id="UP000032214"/>
    </source>
</evidence>
<gene>
    <name evidence="6" type="primary">rpsG</name>
    <name evidence="9" type="ORF">J120_03175</name>
</gene>
<dbReference type="CDD" id="cd14869">
    <property type="entry name" value="uS7_Bacteria"/>
    <property type="match status" value="1"/>
</dbReference>
<evidence type="ECO:0000259" key="8">
    <source>
        <dbReference type="Pfam" id="PF00177"/>
    </source>
</evidence>
<dbReference type="PIRSF" id="PIRSF002122">
    <property type="entry name" value="RPS7p_RPS7a_RPS5e_RPS7o"/>
    <property type="match status" value="1"/>
</dbReference>
<dbReference type="SUPFAM" id="SSF47973">
    <property type="entry name" value="Ribosomal protein S7"/>
    <property type="match status" value="1"/>
</dbReference>
<dbReference type="InterPro" id="IPR000235">
    <property type="entry name" value="Ribosomal_uS7"/>
</dbReference>